<dbReference type="GO" id="GO:0006629">
    <property type="term" value="P:lipid metabolic process"/>
    <property type="evidence" value="ECO:0007669"/>
    <property type="project" value="InterPro"/>
</dbReference>
<dbReference type="OrthoDB" id="7984201at2759"/>
<dbReference type="PANTHER" id="PTHR13593:SF140">
    <property type="entry name" value="PLC-LIKE PHOSPHODIESTERASE"/>
    <property type="match status" value="1"/>
</dbReference>
<evidence type="ECO:0000256" key="1">
    <source>
        <dbReference type="SAM" id="SignalP"/>
    </source>
</evidence>
<dbReference type="InterPro" id="IPR017946">
    <property type="entry name" value="PLC-like_Pdiesterase_TIM-brl"/>
</dbReference>
<dbReference type="GO" id="GO:0008081">
    <property type="term" value="F:phosphoric diester hydrolase activity"/>
    <property type="evidence" value="ECO:0007669"/>
    <property type="project" value="InterPro"/>
</dbReference>
<gene>
    <name evidence="2" type="ORF">AGERDE_LOCUS1531</name>
</gene>
<keyword evidence="1" id="KW-0732">Signal</keyword>
<dbReference type="AlphaFoldDB" id="A0A9N8V9C5"/>
<protein>
    <submittedName>
        <fullName evidence="2">8055_t:CDS:1</fullName>
    </submittedName>
</protein>
<dbReference type="InterPro" id="IPR051057">
    <property type="entry name" value="PI-PLC_domain"/>
</dbReference>
<organism evidence="2 3">
    <name type="scientific">Ambispora gerdemannii</name>
    <dbReference type="NCBI Taxonomy" id="144530"/>
    <lineage>
        <taxon>Eukaryota</taxon>
        <taxon>Fungi</taxon>
        <taxon>Fungi incertae sedis</taxon>
        <taxon>Mucoromycota</taxon>
        <taxon>Glomeromycotina</taxon>
        <taxon>Glomeromycetes</taxon>
        <taxon>Archaeosporales</taxon>
        <taxon>Ambisporaceae</taxon>
        <taxon>Ambispora</taxon>
    </lineage>
</organism>
<proteinExistence type="predicted"/>
<name>A0A9N8V9C5_9GLOM</name>
<evidence type="ECO:0000313" key="3">
    <source>
        <dbReference type="Proteomes" id="UP000789831"/>
    </source>
</evidence>
<keyword evidence="3" id="KW-1185">Reference proteome</keyword>
<dbReference type="SUPFAM" id="SSF51695">
    <property type="entry name" value="PLC-like phosphodiesterases"/>
    <property type="match status" value="1"/>
</dbReference>
<sequence>MVIFSRHFIVYLFATILLLAQCTFSLESREAINVYNRRDNDGTLLCNGNADLCDLRFNQVTHAGTHNSMAYNLRFDCQNVVRNCRDSTSVCLKQHTECLASYKVHCEASKDICKQRNPRLLHWMCDGFDAVCKKSDAAICSAWLAICTDSSKVCNVWGEACGDTVPDWLLECFWENHPGHDITIQLRDGIRLFDLDTCQVKDKVLLCHGMGLARALGDELDLVFEQFRDFLKENPNEIISIEFGDIDGDGAFIGDYIQKKLEEYFIDETGHSLLFSRTLNNNTWPTLRQMIEKDQRVIIWFSYLYDQTPNRRPWIHNVWDWFTASYSYTAEDMTAAQLNSSFTEYCRNANQVINHDKLTYGRVLWQTIDATTGIVLPQVKDAIKNKTNPGHICLQQLAETVNFDLLDYVADLCYPLFPYIYRVRVDWYWRSNLFEVVKRFNEMNVARVKKGDILTPV</sequence>
<feature type="signal peptide" evidence="1">
    <location>
        <begin position="1"/>
        <end position="25"/>
    </location>
</feature>
<reference evidence="2" key="1">
    <citation type="submission" date="2021-06" db="EMBL/GenBank/DDBJ databases">
        <authorList>
            <person name="Kallberg Y."/>
            <person name="Tangrot J."/>
            <person name="Rosling A."/>
        </authorList>
    </citation>
    <scope>NUCLEOTIDE SEQUENCE</scope>
    <source>
        <strain evidence="2">MT106</strain>
    </source>
</reference>
<evidence type="ECO:0000313" key="2">
    <source>
        <dbReference type="EMBL" id="CAG8447786.1"/>
    </source>
</evidence>
<feature type="chain" id="PRO_5040306943" evidence="1">
    <location>
        <begin position="26"/>
        <end position="457"/>
    </location>
</feature>
<dbReference type="Gene3D" id="3.20.20.190">
    <property type="entry name" value="Phosphatidylinositol (PI) phosphodiesterase"/>
    <property type="match status" value="1"/>
</dbReference>
<dbReference type="PANTHER" id="PTHR13593">
    <property type="match status" value="1"/>
</dbReference>
<dbReference type="Proteomes" id="UP000789831">
    <property type="component" value="Unassembled WGS sequence"/>
</dbReference>
<dbReference type="EMBL" id="CAJVPL010000106">
    <property type="protein sequence ID" value="CAG8447786.1"/>
    <property type="molecule type" value="Genomic_DNA"/>
</dbReference>
<accession>A0A9N8V9C5</accession>
<dbReference type="Pfam" id="PF26146">
    <property type="entry name" value="PI-PLC_X"/>
    <property type="match status" value="1"/>
</dbReference>
<comment type="caution">
    <text evidence="2">The sequence shown here is derived from an EMBL/GenBank/DDBJ whole genome shotgun (WGS) entry which is preliminary data.</text>
</comment>